<dbReference type="Pfam" id="PF00643">
    <property type="entry name" value="zf-B_box"/>
    <property type="match status" value="1"/>
</dbReference>
<dbReference type="GO" id="GO:0008270">
    <property type="term" value="F:zinc ion binding"/>
    <property type="evidence" value="ECO:0007669"/>
    <property type="project" value="UniProtKB-KW"/>
</dbReference>
<dbReference type="EMBL" id="JH816990">
    <property type="protein sequence ID" value="EKC19554.1"/>
    <property type="molecule type" value="Genomic_DNA"/>
</dbReference>
<evidence type="ECO:0000256" key="4">
    <source>
        <dbReference type="ARBA" id="ARBA00022833"/>
    </source>
</evidence>
<evidence type="ECO:0000256" key="2">
    <source>
        <dbReference type="ARBA" id="ARBA00022723"/>
    </source>
</evidence>
<dbReference type="SUPFAM" id="SSF57845">
    <property type="entry name" value="B-box zinc-binding domain"/>
    <property type="match status" value="1"/>
</dbReference>
<dbReference type="PANTHER" id="PTHR25462">
    <property type="entry name" value="BONUS, ISOFORM C-RELATED"/>
    <property type="match status" value="1"/>
</dbReference>
<dbReference type="InterPro" id="IPR013083">
    <property type="entry name" value="Znf_RING/FYVE/PHD"/>
</dbReference>
<keyword evidence="1" id="KW-0597">Phosphoprotein</keyword>
<sequence>MNNGSVTSLKKNKKDPDPDIDVFTCPLCLRHYSDPKQLDCLHNFCEGCLNTYITSKEKKDLLDGKFTCPICHIPTSISVPESNPETWTGQLPDNSLITSLAEGVPLNSETQVCTPCKREGKTSAAKHWCRDCFEPLCEFCKGIHRKIKQITGHRIIPLEEARNKPGNRRLEPKTDETCTEHKGKTVELFCLGHRKLCCVVCFATNHRECHGIKMIDELVTDIKSTGELAEVVDAMTEIVHRADEQIADKSQATTLLNLKYAELTEKIELLTQKAIERLELLREESLRRFEKFHIKETKALEHRMSVLQSSKLAMDLDLKYLEAVAKHGSSSMLFITSERLRHQIGFHREILTVDKEKAEDLDYIFEFNEHFLATAEKITSLGKLRVQRSNVEENNHVNGEQRLERTAPVIDIATRSLETYTVMPGKIPHTIMGHPDPFSLKLIKEKDYNGSTPNERRIVWFTGGMFMADGVHFLMADYNNHKLKKFKRDVYYPVMEFPLDSAPCDVTAANNDDEIIVTLPHVCKIVHYRINNEGLKLLGAITTHSAPEGVASMGDKIVVSFGDCIKIIGEDGVEIQTIPTLESFTYTAPVVVSRDNQKIYHRDGDAIVCRSHDGEEVFRYQDRALREPAGLALDFEDNIYVCDCKSNTIFQVTSDGSRGRVVRSARVNVGSATLKNNLDETYTVYGSE</sequence>
<evidence type="ECO:0000256" key="1">
    <source>
        <dbReference type="ARBA" id="ARBA00022553"/>
    </source>
</evidence>
<organism evidence="5">
    <name type="scientific">Magallana gigas</name>
    <name type="common">Pacific oyster</name>
    <name type="synonym">Crassostrea gigas</name>
    <dbReference type="NCBI Taxonomy" id="29159"/>
    <lineage>
        <taxon>Eukaryota</taxon>
        <taxon>Metazoa</taxon>
        <taxon>Spiralia</taxon>
        <taxon>Lophotrochozoa</taxon>
        <taxon>Mollusca</taxon>
        <taxon>Bivalvia</taxon>
        <taxon>Autobranchia</taxon>
        <taxon>Pteriomorphia</taxon>
        <taxon>Ostreida</taxon>
        <taxon>Ostreoidea</taxon>
        <taxon>Ostreidae</taxon>
        <taxon>Magallana</taxon>
    </lineage>
</organism>
<dbReference type="PROSITE" id="PS50119">
    <property type="entry name" value="ZF_BBOX"/>
    <property type="match status" value="2"/>
</dbReference>
<dbReference type="Gene3D" id="3.30.160.60">
    <property type="entry name" value="Classic Zinc Finger"/>
    <property type="match status" value="1"/>
</dbReference>
<dbReference type="InterPro" id="IPR027370">
    <property type="entry name" value="Znf-RING_euk"/>
</dbReference>
<dbReference type="InterPro" id="IPR000315">
    <property type="entry name" value="Znf_B-box"/>
</dbReference>
<dbReference type="SUPFAM" id="SSF57850">
    <property type="entry name" value="RING/U-box"/>
    <property type="match status" value="1"/>
</dbReference>
<gene>
    <name evidence="5" type="ORF">CGI_10008221</name>
</gene>
<dbReference type="PROSITE" id="PS50089">
    <property type="entry name" value="ZF_RING_2"/>
    <property type="match status" value="1"/>
</dbReference>
<dbReference type="AlphaFoldDB" id="K1PLC2"/>
<dbReference type="SUPFAM" id="SSF63825">
    <property type="entry name" value="YWTD domain"/>
    <property type="match status" value="1"/>
</dbReference>
<keyword evidence="4" id="KW-0862">Zinc</keyword>
<proteinExistence type="predicted"/>
<dbReference type="InterPro" id="IPR001841">
    <property type="entry name" value="Znf_RING"/>
</dbReference>
<protein>
    <submittedName>
        <fullName evidence="5">Uncharacterized protein</fullName>
    </submittedName>
</protein>
<dbReference type="InterPro" id="IPR011042">
    <property type="entry name" value="6-blade_b-propeller_TolB-like"/>
</dbReference>
<reference evidence="5" key="1">
    <citation type="journal article" date="2012" name="Nature">
        <title>The oyster genome reveals stress adaptation and complexity of shell formation.</title>
        <authorList>
            <person name="Zhang G."/>
            <person name="Fang X."/>
            <person name="Guo X."/>
            <person name="Li L."/>
            <person name="Luo R."/>
            <person name="Xu F."/>
            <person name="Yang P."/>
            <person name="Zhang L."/>
            <person name="Wang X."/>
            <person name="Qi H."/>
            <person name="Xiong Z."/>
            <person name="Que H."/>
            <person name="Xie Y."/>
            <person name="Holland P.W."/>
            <person name="Paps J."/>
            <person name="Zhu Y."/>
            <person name="Wu F."/>
            <person name="Chen Y."/>
            <person name="Wang J."/>
            <person name="Peng C."/>
            <person name="Meng J."/>
            <person name="Yang L."/>
            <person name="Liu J."/>
            <person name="Wen B."/>
            <person name="Zhang N."/>
            <person name="Huang Z."/>
            <person name="Zhu Q."/>
            <person name="Feng Y."/>
            <person name="Mount A."/>
            <person name="Hedgecock D."/>
            <person name="Xu Z."/>
            <person name="Liu Y."/>
            <person name="Domazet-Loso T."/>
            <person name="Du Y."/>
            <person name="Sun X."/>
            <person name="Zhang S."/>
            <person name="Liu B."/>
            <person name="Cheng P."/>
            <person name="Jiang X."/>
            <person name="Li J."/>
            <person name="Fan D."/>
            <person name="Wang W."/>
            <person name="Fu W."/>
            <person name="Wang T."/>
            <person name="Wang B."/>
            <person name="Zhang J."/>
            <person name="Peng Z."/>
            <person name="Li Y."/>
            <person name="Li N."/>
            <person name="Wang J."/>
            <person name="Chen M."/>
            <person name="He Y."/>
            <person name="Tan F."/>
            <person name="Song X."/>
            <person name="Zheng Q."/>
            <person name="Huang R."/>
            <person name="Yang H."/>
            <person name="Du X."/>
            <person name="Chen L."/>
            <person name="Yang M."/>
            <person name="Gaffney P.M."/>
            <person name="Wang S."/>
            <person name="Luo L."/>
            <person name="She Z."/>
            <person name="Ming Y."/>
            <person name="Huang W."/>
            <person name="Zhang S."/>
            <person name="Huang B."/>
            <person name="Zhang Y."/>
            <person name="Qu T."/>
            <person name="Ni P."/>
            <person name="Miao G."/>
            <person name="Wang J."/>
            <person name="Wang Q."/>
            <person name="Steinberg C.E."/>
            <person name="Wang H."/>
            <person name="Li N."/>
            <person name="Qian L."/>
            <person name="Zhang G."/>
            <person name="Li Y."/>
            <person name="Yang H."/>
            <person name="Liu X."/>
            <person name="Wang J."/>
            <person name="Yin Y."/>
            <person name="Wang J."/>
        </authorList>
    </citation>
    <scope>NUCLEOTIDE SEQUENCE [LARGE SCALE GENOMIC DNA]</scope>
    <source>
        <strain evidence="5">05x7-T-G4-1.051#20</strain>
    </source>
</reference>
<dbReference type="SMART" id="SM00184">
    <property type="entry name" value="RING"/>
    <property type="match status" value="1"/>
</dbReference>
<accession>K1PLC2</accession>
<dbReference type="InterPro" id="IPR017907">
    <property type="entry name" value="Znf_RING_CS"/>
</dbReference>
<keyword evidence="3" id="KW-0863">Zinc-finger</keyword>
<dbReference type="PROSITE" id="PS00518">
    <property type="entry name" value="ZF_RING_1"/>
    <property type="match status" value="1"/>
</dbReference>
<dbReference type="Pfam" id="PF13445">
    <property type="entry name" value="zf-RING_UBOX"/>
    <property type="match status" value="1"/>
</dbReference>
<dbReference type="InParanoid" id="K1PLC2"/>
<dbReference type="Gene3D" id="2.120.10.30">
    <property type="entry name" value="TolB, C-terminal domain"/>
    <property type="match status" value="1"/>
</dbReference>
<dbReference type="InterPro" id="IPR047153">
    <property type="entry name" value="TRIM45/56/19-like"/>
</dbReference>
<evidence type="ECO:0000256" key="3">
    <source>
        <dbReference type="ARBA" id="ARBA00022771"/>
    </source>
</evidence>
<dbReference type="Gene3D" id="3.30.40.10">
    <property type="entry name" value="Zinc/RING finger domain, C3HC4 (zinc finger)"/>
    <property type="match status" value="1"/>
</dbReference>
<name>K1PLC2_MAGGI</name>
<keyword evidence="2" id="KW-0479">Metal-binding</keyword>
<dbReference type="PANTHER" id="PTHR25462:SF296">
    <property type="entry name" value="MEIOTIC P26, ISOFORM F"/>
    <property type="match status" value="1"/>
</dbReference>
<dbReference type="HOGENOM" id="CLU_008645_6_0_1"/>
<evidence type="ECO:0000313" key="5">
    <source>
        <dbReference type="EMBL" id="EKC19554.1"/>
    </source>
</evidence>